<dbReference type="SUPFAM" id="SSF68906">
    <property type="entry name" value="SAP domain"/>
    <property type="match status" value="1"/>
</dbReference>
<sequence>MLNYCASIQAEMNDGLPSEICKKCANALVAFYKFKKTIIENDNKLRQKLLSLTSKIEIKSEIDDNNAIFETKQAVVVGNTENDSNKRPELAVKCEDERHETKSIKRLKANQTHQCDVCGHILSCRSNLIQHMKRHTGEKPFECDSCQKKFARVEHLKIHKRIHTGERPHQCTICAKRFIQYGSLNAHMRIHSGERPHMCSVCGKSFSQSNSLTYHMRTHTGETPFKCKLCNKGFAHSGNLNIHMRGEFATPSEFKMELQAIVTVFLATVVTVNSLKQGECEVCIKTLDKFAATLSEDVKKDPKLIEAEFKSFCKGTKNKENRFCYYLGGLEESATGILGEMSKPLSWSMPSEKICEKLKKKDAQICELRFDVEIDLKTVDLKKLKVRDLKKIISDWGEDCQGCIEKSEFIQRIEELKVKHTEL</sequence>
<dbReference type="InterPro" id="IPR045333">
    <property type="entry name" value="ARMET-like"/>
</dbReference>
<evidence type="ECO:0000256" key="4">
    <source>
        <dbReference type="ARBA" id="ARBA00005617"/>
    </source>
</evidence>
<dbReference type="SMART" id="SM00868">
    <property type="entry name" value="zf-AD"/>
    <property type="match status" value="1"/>
</dbReference>
<dbReference type="PANTHER" id="PTHR12990">
    <property type="entry name" value="ARMET-LIKE PROTEIN"/>
    <property type="match status" value="1"/>
</dbReference>
<evidence type="ECO:0000256" key="13">
    <source>
        <dbReference type="ARBA" id="ARBA00023015"/>
    </source>
</evidence>
<evidence type="ECO:0000256" key="3">
    <source>
        <dbReference type="ARBA" id="ARBA00004613"/>
    </source>
</evidence>
<feature type="domain" description="ZAD" evidence="22">
    <location>
        <begin position="1"/>
        <end position="48"/>
    </location>
</feature>
<comment type="similarity">
    <text evidence="4">Belongs to the ARMET family.</text>
</comment>
<proteinExistence type="inferred from homology"/>
<dbReference type="Gene3D" id="3.30.160.60">
    <property type="entry name" value="Classic Zinc Finger"/>
    <property type="match status" value="5"/>
</dbReference>
<name>A0A482VES9_ASBVE</name>
<dbReference type="InterPro" id="IPR045332">
    <property type="entry name" value="ARMET_N"/>
</dbReference>
<evidence type="ECO:0000256" key="19">
    <source>
        <dbReference type="PROSITE-ProRule" id="PRU00042"/>
    </source>
</evidence>
<keyword evidence="8" id="KW-0479">Metal-binding</keyword>
<dbReference type="Proteomes" id="UP000292052">
    <property type="component" value="Unassembled WGS sequence"/>
</dbReference>
<dbReference type="GO" id="GO:0005634">
    <property type="term" value="C:nucleus"/>
    <property type="evidence" value="ECO:0007669"/>
    <property type="project" value="UniProtKB-SubCell"/>
</dbReference>
<feature type="domain" description="C2H2-type" evidence="21">
    <location>
        <begin position="169"/>
        <end position="196"/>
    </location>
</feature>
<accession>A0A482VES9</accession>
<dbReference type="FunFam" id="3.30.160.60:FF:001049">
    <property type="entry name" value="zinc finger protein 319"/>
    <property type="match status" value="1"/>
</dbReference>
<dbReference type="Pfam" id="PF20145">
    <property type="entry name" value="ARMET_N"/>
    <property type="match status" value="1"/>
</dbReference>
<evidence type="ECO:0000259" key="21">
    <source>
        <dbReference type="PROSITE" id="PS50157"/>
    </source>
</evidence>
<evidence type="ECO:0000256" key="2">
    <source>
        <dbReference type="ARBA" id="ARBA00004123"/>
    </source>
</evidence>
<dbReference type="GO" id="GO:0005783">
    <property type="term" value="C:endoplasmic reticulum"/>
    <property type="evidence" value="ECO:0007669"/>
    <property type="project" value="TreeGrafter"/>
</dbReference>
<keyword evidence="14" id="KW-0238">DNA-binding</keyword>
<feature type="domain" description="C2H2-type" evidence="21">
    <location>
        <begin position="197"/>
        <end position="224"/>
    </location>
</feature>
<dbReference type="InterPro" id="IPR019345">
    <property type="entry name" value="ARMET_C"/>
</dbReference>
<evidence type="ECO:0000256" key="6">
    <source>
        <dbReference type="ARBA" id="ARBA00014267"/>
    </source>
</evidence>
<dbReference type="Pfam" id="PF07776">
    <property type="entry name" value="zf-AD"/>
    <property type="match status" value="1"/>
</dbReference>
<keyword evidence="13" id="KW-0805">Transcription regulation</keyword>
<feature type="domain" description="C2H2-type" evidence="21">
    <location>
        <begin position="225"/>
        <end position="245"/>
    </location>
</feature>
<evidence type="ECO:0000256" key="18">
    <source>
        <dbReference type="ARBA" id="ARBA00032923"/>
    </source>
</evidence>
<dbReference type="GO" id="GO:0071542">
    <property type="term" value="P:dopaminergic neuron differentiation"/>
    <property type="evidence" value="ECO:0007669"/>
    <property type="project" value="TreeGrafter"/>
</dbReference>
<keyword evidence="17" id="KW-0539">Nucleus</keyword>
<evidence type="ECO:0000256" key="16">
    <source>
        <dbReference type="ARBA" id="ARBA00023163"/>
    </source>
</evidence>
<dbReference type="PROSITE" id="PS50157">
    <property type="entry name" value="ZINC_FINGER_C2H2_2"/>
    <property type="match status" value="5"/>
</dbReference>
<comment type="caution">
    <text evidence="23">The sequence shown here is derived from an EMBL/GenBank/DDBJ whole genome shotgun (WGS) entry which is preliminary data.</text>
</comment>
<reference evidence="23 24" key="1">
    <citation type="submission" date="2017-03" db="EMBL/GenBank/DDBJ databases">
        <title>Genome of the blue death feigning beetle - Asbolus verrucosus.</title>
        <authorList>
            <person name="Rider S.D."/>
        </authorList>
    </citation>
    <scope>NUCLEOTIDE SEQUENCE [LARGE SCALE GENOMIC DNA]</scope>
    <source>
        <strain evidence="23">Butters</strain>
        <tissue evidence="23">Head and leg muscle</tissue>
    </source>
</reference>
<dbReference type="GO" id="GO:0003677">
    <property type="term" value="F:DNA binding"/>
    <property type="evidence" value="ECO:0007669"/>
    <property type="project" value="UniProtKB-KW"/>
</dbReference>
<comment type="similarity">
    <text evidence="5">Belongs to the krueppel C2H2-type zinc-finger protein family.</text>
</comment>
<dbReference type="AlphaFoldDB" id="A0A482VES9"/>
<protein>
    <recommendedName>
        <fullName evidence="6">Mesencephalic astrocyte-derived neurotrophic factor homolog</fullName>
    </recommendedName>
    <alternativeName>
        <fullName evidence="18">MANF/CDNF-like protein</fullName>
    </alternativeName>
</protein>
<comment type="caution">
    <text evidence="20">Lacks conserved residue(s) required for the propagation of feature annotation.</text>
</comment>
<dbReference type="PROSITE" id="PS00028">
    <property type="entry name" value="ZINC_FINGER_C2H2_1"/>
    <property type="match status" value="4"/>
</dbReference>
<evidence type="ECO:0000256" key="10">
    <source>
        <dbReference type="ARBA" id="ARBA00022737"/>
    </source>
</evidence>
<comment type="subcellular location">
    <subcellularLocation>
        <location evidence="2">Nucleus</location>
    </subcellularLocation>
    <subcellularLocation>
        <location evidence="3">Secreted</location>
    </subcellularLocation>
</comment>
<evidence type="ECO:0000313" key="23">
    <source>
        <dbReference type="EMBL" id="RZB89886.1"/>
    </source>
</evidence>
<evidence type="ECO:0000256" key="8">
    <source>
        <dbReference type="ARBA" id="ARBA00022723"/>
    </source>
</evidence>
<dbReference type="InterPro" id="IPR012934">
    <property type="entry name" value="Znf_AD"/>
</dbReference>
<keyword evidence="10" id="KW-0677">Repeat</keyword>
<keyword evidence="12" id="KW-0862">Zinc</keyword>
<keyword evidence="16" id="KW-0804">Transcription</keyword>
<gene>
    <name evidence="23" type="ORF">BDFB_010762</name>
</gene>
<evidence type="ECO:0000256" key="20">
    <source>
        <dbReference type="PROSITE-ProRule" id="PRU01263"/>
    </source>
</evidence>
<evidence type="ECO:0000256" key="5">
    <source>
        <dbReference type="ARBA" id="ARBA00006991"/>
    </source>
</evidence>
<organism evidence="23 24">
    <name type="scientific">Asbolus verrucosus</name>
    <name type="common">Desert ironclad beetle</name>
    <dbReference type="NCBI Taxonomy" id="1661398"/>
    <lineage>
        <taxon>Eukaryota</taxon>
        <taxon>Metazoa</taxon>
        <taxon>Ecdysozoa</taxon>
        <taxon>Arthropoda</taxon>
        <taxon>Hexapoda</taxon>
        <taxon>Insecta</taxon>
        <taxon>Pterygota</taxon>
        <taxon>Neoptera</taxon>
        <taxon>Endopterygota</taxon>
        <taxon>Coleoptera</taxon>
        <taxon>Polyphaga</taxon>
        <taxon>Cucujiformia</taxon>
        <taxon>Tenebrionidae</taxon>
        <taxon>Pimeliinae</taxon>
        <taxon>Asbolus</taxon>
    </lineage>
</organism>
<dbReference type="Pfam" id="PF10208">
    <property type="entry name" value="ARMET_C"/>
    <property type="match status" value="1"/>
</dbReference>
<dbReference type="PROSITE" id="PS51915">
    <property type="entry name" value="ZAD"/>
    <property type="match status" value="1"/>
</dbReference>
<dbReference type="GO" id="GO:0008270">
    <property type="term" value="F:zinc ion binding"/>
    <property type="evidence" value="ECO:0007669"/>
    <property type="project" value="UniProtKB-KW"/>
</dbReference>
<evidence type="ECO:0000259" key="22">
    <source>
        <dbReference type="PROSITE" id="PS51915"/>
    </source>
</evidence>
<dbReference type="Gene3D" id="3.40.1800.20">
    <property type="match status" value="1"/>
</dbReference>
<dbReference type="FunFam" id="3.30.160.60:FF:000512">
    <property type="entry name" value="zinc finger protein 197 isoform X1"/>
    <property type="match status" value="1"/>
</dbReference>
<dbReference type="GO" id="GO:0031175">
    <property type="term" value="P:neuron projection development"/>
    <property type="evidence" value="ECO:0007669"/>
    <property type="project" value="TreeGrafter"/>
</dbReference>
<evidence type="ECO:0000256" key="7">
    <source>
        <dbReference type="ARBA" id="ARBA00022525"/>
    </source>
</evidence>
<keyword evidence="11 19" id="KW-0863">Zinc-finger</keyword>
<keyword evidence="9" id="KW-0732">Signal</keyword>
<dbReference type="GO" id="GO:0005615">
    <property type="term" value="C:extracellular space"/>
    <property type="evidence" value="ECO:0007669"/>
    <property type="project" value="TreeGrafter"/>
</dbReference>
<evidence type="ECO:0000256" key="15">
    <source>
        <dbReference type="ARBA" id="ARBA00023157"/>
    </source>
</evidence>
<dbReference type="FunFam" id="3.30.160.60:FF:003288">
    <property type="entry name" value="Uncharacterized protein"/>
    <property type="match status" value="1"/>
</dbReference>
<evidence type="ECO:0000256" key="11">
    <source>
        <dbReference type="ARBA" id="ARBA00022771"/>
    </source>
</evidence>
<evidence type="ECO:0000256" key="17">
    <source>
        <dbReference type="ARBA" id="ARBA00023242"/>
    </source>
</evidence>
<evidence type="ECO:0000256" key="12">
    <source>
        <dbReference type="ARBA" id="ARBA00022833"/>
    </source>
</evidence>
<evidence type="ECO:0000256" key="14">
    <source>
        <dbReference type="ARBA" id="ARBA00023125"/>
    </source>
</evidence>
<feature type="domain" description="C2H2-type" evidence="21">
    <location>
        <begin position="141"/>
        <end position="168"/>
    </location>
</feature>
<dbReference type="SUPFAM" id="SSF57716">
    <property type="entry name" value="Glucocorticoid receptor-like (DNA-binding domain)"/>
    <property type="match status" value="1"/>
</dbReference>
<keyword evidence="24" id="KW-1185">Reference proteome</keyword>
<dbReference type="OrthoDB" id="5597848at2759"/>
<evidence type="ECO:0000313" key="24">
    <source>
        <dbReference type="Proteomes" id="UP000292052"/>
    </source>
</evidence>
<dbReference type="InterPro" id="IPR013087">
    <property type="entry name" value="Znf_C2H2_type"/>
</dbReference>
<dbReference type="Gene3D" id="1.10.720.30">
    <property type="entry name" value="SAP domain"/>
    <property type="match status" value="1"/>
</dbReference>
<dbReference type="EMBL" id="QDEB01106872">
    <property type="protein sequence ID" value="RZB89886.1"/>
    <property type="molecule type" value="Genomic_DNA"/>
</dbReference>
<evidence type="ECO:0000256" key="9">
    <source>
        <dbReference type="ARBA" id="ARBA00022729"/>
    </source>
</evidence>
<feature type="domain" description="C2H2-type" evidence="21">
    <location>
        <begin position="113"/>
        <end position="140"/>
    </location>
</feature>
<keyword evidence="7" id="KW-0964">Secreted</keyword>
<keyword evidence="15" id="KW-1015">Disulfide bond</keyword>
<dbReference type="FunFam" id="1.10.225.10:FF:000003">
    <property type="entry name" value="Mesencephalic astrocyte-derived neurotrophic factor"/>
    <property type="match status" value="1"/>
</dbReference>
<dbReference type="FunFam" id="3.30.160.60:FF:002355">
    <property type="entry name" value="Zinc finger protein 623"/>
    <property type="match status" value="1"/>
</dbReference>
<dbReference type="Pfam" id="PF00096">
    <property type="entry name" value="zf-C2H2"/>
    <property type="match status" value="4"/>
</dbReference>
<comment type="function">
    <text evidence="1">May be involved in transcriptional regulation.</text>
</comment>
<dbReference type="STRING" id="1661398.A0A482VES9"/>
<dbReference type="InterPro" id="IPR036236">
    <property type="entry name" value="Znf_C2H2_sf"/>
</dbReference>
<dbReference type="PANTHER" id="PTHR12990:SF5">
    <property type="entry name" value="MESENCEPHALIC ASTROCYTE-DERIVED NEUROTROPHIC FACTOR HOMOLOG"/>
    <property type="match status" value="1"/>
</dbReference>
<evidence type="ECO:0000256" key="1">
    <source>
        <dbReference type="ARBA" id="ARBA00003767"/>
    </source>
</evidence>
<dbReference type="InterPro" id="IPR036361">
    <property type="entry name" value="SAP_dom_sf"/>
</dbReference>
<dbReference type="SMART" id="SM00355">
    <property type="entry name" value="ZnF_C2H2"/>
    <property type="match status" value="5"/>
</dbReference>
<dbReference type="SUPFAM" id="SSF57667">
    <property type="entry name" value="beta-beta-alpha zinc fingers"/>
    <property type="match status" value="3"/>
</dbReference>
<dbReference type="Gene3D" id="1.10.225.10">
    <property type="entry name" value="Saposin-like"/>
    <property type="match status" value="1"/>
</dbReference>